<evidence type="ECO:0000256" key="4">
    <source>
        <dbReference type="ARBA" id="ARBA00013198"/>
    </source>
</evidence>
<evidence type="ECO:0000256" key="5">
    <source>
        <dbReference type="ARBA" id="ARBA00022801"/>
    </source>
</evidence>
<dbReference type="FunFam" id="3.40.50.1360:FF:000005">
    <property type="entry name" value="6-phosphogluconolactonase"/>
    <property type="match status" value="1"/>
</dbReference>
<evidence type="ECO:0000256" key="2">
    <source>
        <dbReference type="ARBA" id="ARBA00004961"/>
    </source>
</evidence>
<dbReference type="OrthoDB" id="432544at2759"/>
<dbReference type="InterPro" id="IPR037171">
    <property type="entry name" value="NagB/RpiA_transferase-like"/>
</dbReference>
<dbReference type="PANTHER" id="PTHR11054">
    <property type="entry name" value="6-PHOSPHOGLUCONOLACTONASE"/>
    <property type="match status" value="1"/>
</dbReference>
<gene>
    <name evidence="9" type="ORF">Poli38472_013916</name>
</gene>
<evidence type="ECO:0000256" key="7">
    <source>
        <dbReference type="SAM" id="SignalP"/>
    </source>
</evidence>
<comment type="function">
    <text evidence="6">Hydrolysis of 6-phosphogluconolactone to 6-phosphogluconate.</text>
</comment>
<dbReference type="NCBIfam" id="TIGR01198">
    <property type="entry name" value="pgl"/>
    <property type="match status" value="1"/>
</dbReference>
<evidence type="ECO:0000256" key="6">
    <source>
        <dbReference type="RuleBase" id="RU365095"/>
    </source>
</evidence>
<name>A0A8K1FBT4_PYTOL</name>
<dbReference type="Proteomes" id="UP000794436">
    <property type="component" value="Unassembled WGS sequence"/>
</dbReference>
<dbReference type="EC" id="3.1.1.31" evidence="4 6"/>
<comment type="similarity">
    <text evidence="3 6">Belongs to the glucosamine/galactosamine-6-phosphate isomerase family. 6-phosphogluconolactonase subfamily.</text>
</comment>
<feature type="domain" description="Glucosamine/galactosamine-6-phosphate isomerase" evidence="8">
    <location>
        <begin position="44"/>
        <end position="263"/>
    </location>
</feature>
<dbReference type="InterPro" id="IPR006148">
    <property type="entry name" value="Glc/Gal-6P_isomerase"/>
</dbReference>
<dbReference type="PANTHER" id="PTHR11054:SF22">
    <property type="entry name" value="6-PHOSPHOGLUCONOLACTONASE 3, CHLOROPLASTIC"/>
    <property type="match status" value="1"/>
</dbReference>
<dbReference type="UniPathway" id="UPA00115">
    <property type="reaction ID" value="UER00409"/>
</dbReference>
<accession>A0A8K1FBT4</accession>
<dbReference type="InterPro" id="IPR039104">
    <property type="entry name" value="6PGL"/>
</dbReference>
<keyword evidence="10" id="KW-1185">Reference proteome</keyword>
<dbReference type="Pfam" id="PF01182">
    <property type="entry name" value="Glucosamine_iso"/>
    <property type="match status" value="1"/>
</dbReference>
<proteinExistence type="inferred from homology"/>
<dbReference type="InterPro" id="IPR005900">
    <property type="entry name" value="6-phosphogluconolactonase_DevB"/>
</dbReference>
<dbReference type="CDD" id="cd01400">
    <property type="entry name" value="6PGL"/>
    <property type="match status" value="1"/>
</dbReference>
<evidence type="ECO:0000313" key="10">
    <source>
        <dbReference type="Proteomes" id="UP000794436"/>
    </source>
</evidence>
<evidence type="ECO:0000256" key="3">
    <source>
        <dbReference type="ARBA" id="ARBA00010662"/>
    </source>
</evidence>
<evidence type="ECO:0000259" key="8">
    <source>
        <dbReference type="Pfam" id="PF01182"/>
    </source>
</evidence>
<keyword evidence="7" id="KW-0732">Signal</keyword>
<reference evidence="9" key="1">
    <citation type="submission" date="2019-03" db="EMBL/GenBank/DDBJ databases">
        <title>Long read genome sequence of the mycoparasitic Pythium oligandrum ATCC 38472 isolated from sugarbeet rhizosphere.</title>
        <authorList>
            <person name="Gaulin E."/>
        </authorList>
    </citation>
    <scope>NUCLEOTIDE SEQUENCE</scope>
    <source>
        <strain evidence="9">ATCC 38472_TT</strain>
    </source>
</reference>
<comment type="pathway">
    <text evidence="2 6">Carbohydrate degradation; pentose phosphate pathway; D-ribulose 5-phosphate from D-glucose 6-phosphate (oxidative stage): step 2/3.</text>
</comment>
<protein>
    <recommendedName>
        <fullName evidence="4 6">6-phosphogluconolactonase</fullName>
        <shortName evidence="6">6PGL</shortName>
        <ecNumber evidence="4 6">3.1.1.31</ecNumber>
    </recommendedName>
</protein>
<sequence>MSVVSLTIAFVIGIFVVQASIMSSGYVAQRTFENGKTVVVHANADGVGAAVGRLVQERSQQAIATRGKFTVALSGGSLPKILNKGVSEIKDTVDFSKWHVFFADERCVPLDHDDSNFKACKEALFDHVPIPADQIYTLDASLSPEQAAVDYTAKLATIWGSELPRFDLLLLGMGPDGHTCSLFPGHPLLDEHKLFVASIEDSPKPPPQRITLTYPVVNNAAHVAFIATGSSKAPLMAHMLGLEQREPPLPAALVQPPQGRVTWYIDQDAMSPLVLNEALKTCL</sequence>
<feature type="chain" id="PRO_5035459345" description="6-phosphogluconolactonase" evidence="7">
    <location>
        <begin position="20"/>
        <end position="283"/>
    </location>
</feature>
<dbReference type="EMBL" id="SPLM01000149">
    <property type="protein sequence ID" value="TMW55154.1"/>
    <property type="molecule type" value="Genomic_DNA"/>
</dbReference>
<dbReference type="Gene3D" id="3.40.50.1360">
    <property type="match status" value="1"/>
</dbReference>
<comment type="catalytic activity">
    <reaction evidence="1 6">
        <text>6-phospho-D-glucono-1,5-lactone + H2O = 6-phospho-D-gluconate + H(+)</text>
        <dbReference type="Rhea" id="RHEA:12556"/>
        <dbReference type="ChEBI" id="CHEBI:15377"/>
        <dbReference type="ChEBI" id="CHEBI:15378"/>
        <dbReference type="ChEBI" id="CHEBI:57955"/>
        <dbReference type="ChEBI" id="CHEBI:58759"/>
        <dbReference type="EC" id="3.1.1.31"/>
    </reaction>
</comment>
<dbReference type="GO" id="GO:0017057">
    <property type="term" value="F:6-phosphogluconolactonase activity"/>
    <property type="evidence" value="ECO:0007669"/>
    <property type="project" value="UniProtKB-UniRule"/>
</dbReference>
<keyword evidence="5 6" id="KW-0378">Hydrolase</keyword>
<evidence type="ECO:0000313" key="9">
    <source>
        <dbReference type="EMBL" id="TMW55154.1"/>
    </source>
</evidence>
<dbReference type="GO" id="GO:0005975">
    <property type="term" value="P:carbohydrate metabolic process"/>
    <property type="evidence" value="ECO:0007669"/>
    <property type="project" value="UniProtKB-UniRule"/>
</dbReference>
<feature type="signal peptide" evidence="7">
    <location>
        <begin position="1"/>
        <end position="19"/>
    </location>
</feature>
<organism evidence="9 10">
    <name type="scientific">Pythium oligandrum</name>
    <name type="common">Mycoparasitic fungus</name>
    <dbReference type="NCBI Taxonomy" id="41045"/>
    <lineage>
        <taxon>Eukaryota</taxon>
        <taxon>Sar</taxon>
        <taxon>Stramenopiles</taxon>
        <taxon>Oomycota</taxon>
        <taxon>Peronosporomycetes</taxon>
        <taxon>Pythiales</taxon>
        <taxon>Pythiaceae</taxon>
        <taxon>Pythium</taxon>
    </lineage>
</organism>
<comment type="caution">
    <text evidence="9">The sequence shown here is derived from an EMBL/GenBank/DDBJ whole genome shotgun (WGS) entry which is preliminary data.</text>
</comment>
<dbReference type="SUPFAM" id="SSF100950">
    <property type="entry name" value="NagB/RpiA/CoA transferase-like"/>
    <property type="match status" value="1"/>
</dbReference>
<evidence type="ECO:0000256" key="1">
    <source>
        <dbReference type="ARBA" id="ARBA00000832"/>
    </source>
</evidence>
<dbReference type="AlphaFoldDB" id="A0A8K1FBT4"/>
<dbReference type="GO" id="GO:0006098">
    <property type="term" value="P:pentose-phosphate shunt"/>
    <property type="evidence" value="ECO:0007669"/>
    <property type="project" value="UniProtKB-UniPathway"/>
</dbReference>